<gene>
    <name evidence="2" type="ORF">QR79_30290</name>
</gene>
<reference evidence="2 3" key="1">
    <citation type="submission" date="2014-11" db="EMBL/GenBank/DDBJ databases">
        <title>Comparative genomics of Methylobacterium species.</title>
        <authorList>
            <person name="Chaudhry V."/>
            <person name="Patil P.B."/>
        </authorList>
    </citation>
    <scope>NUCLEOTIDE SEQUENCE [LARGE SCALE GENOMIC DNA]</scope>
    <source>
        <strain evidence="2 3">SE3.6</strain>
    </source>
</reference>
<dbReference type="RefSeq" id="WP_048431046.1">
    <property type="nucleotide sequence ID" value="NZ_JTHF01000320.1"/>
</dbReference>
<evidence type="ECO:0000313" key="3">
    <source>
        <dbReference type="Proteomes" id="UP000036471"/>
    </source>
</evidence>
<evidence type="ECO:0000256" key="1">
    <source>
        <dbReference type="SAM" id="MobiDB-lite"/>
    </source>
</evidence>
<proteinExistence type="predicted"/>
<feature type="region of interest" description="Disordered" evidence="1">
    <location>
        <begin position="149"/>
        <end position="186"/>
    </location>
</feature>
<keyword evidence="3" id="KW-1185">Reference proteome</keyword>
<comment type="caution">
    <text evidence="2">The sequence shown here is derived from an EMBL/GenBank/DDBJ whole genome shotgun (WGS) entry which is preliminary data.</text>
</comment>
<dbReference type="EMBL" id="JTHG01000419">
    <property type="protein sequence ID" value="KMO11158.1"/>
    <property type="molecule type" value="Genomic_DNA"/>
</dbReference>
<accession>A0ABR5GQ98</accession>
<protein>
    <submittedName>
        <fullName evidence="2">Uncharacterized protein</fullName>
    </submittedName>
</protein>
<dbReference type="Proteomes" id="UP000036471">
    <property type="component" value="Unassembled WGS sequence"/>
</dbReference>
<name>A0ABR5GQ98_9HYPH</name>
<organism evidence="2 3">
    <name type="scientific">Methylobacterium indicum</name>
    <dbReference type="NCBI Taxonomy" id="1775910"/>
    <lineage>
        <taxon>Bacteria</taxon>
        <taxon>Pseudomonadati</taxon>
        <taxon>Pseudomonadota</taxon>
        <taxon>Alphaproteobacteria</taxon>
        <taxon>Hyphomicrobiales</taxon>
        <taxon>Methylobacteriaceae</taxon>
        <taxon>Methylobacterium</taxon>
    </lineage>
</organism>
<sequence length="186" mass="19855">MQAAQEADVEGFAERAKPIRDTTVAAASKTERMLAATLDAVEDDPSQIYAAAAKVKLLMNAATTFERLHALKRAALGINDDTLVSDEMPALQIVNLTAEAVEATWTVLIEKVSLPTTACSSSSTPAQAPRPVLAVQVVPIATGDRFRLSTDARSRGPPLEADVDRRSRDPPVLPRGGSEIFSYTLP</sequence>
<evidence type="ECO:0000313" key="2">
    <source>
        <dbReference type="EMBL" id="KMO11158.1"/>
    </source>
</evidence>